<reference evidence="3 4" key="1">
    <citation type="journal article" date="2011" name="ISME J.">
        <title>Community ecology of hot spring cyanobacterial mats: predominant populations and their functional potential.</title>
        <authorList>
            <person name="Klatt C.G."/>
            <person name="Wood J.M."/>
            <person name="Rusch D.B."/>
            <person name="Bateson M.M."/>
            <person name="Hamamura N."/>
            <person name="Heidelberg J.F."/>
            <person name="Grossman A.R."/>
            <person name="Bhaya D."/>
            <person name="Cohan F.M."/>
            <person name="Kuhl M."/>
            <person name="Bryant D.A."/>
            <person name="Ward D.M."/>
        </authorList>
    </citation>
    <scope>NUCLEOTIDE SEQUENCE [LARGE SCALE GENOMIC DNA]</scope>
    <source>
        <strain evidence="3">OS</strain>
    </source>
</reference>
<name>A0A395LY08_9BACT</name>
<dbReference type="SUPFAM" id="SSF48452">
    <property type="entry name" value="TPR-like"/>
    <property type="match status" value="1"/>
</dbReference>
<dbReference type="Proteomes" id="UP000266389">
    <property type="component" value="Unassembled WGS sequence"/>
</dbReference>
<dbReference type="Gene3D" id="1.25.40.10">
    <property type="entry name" value="Tetratricopeptide repeat domain"/>
    <property type="match status" value="2"/>
</dbReference>
<dbReference type="AlphaFoldDB" id="A0A395LY08"/>
<dbReference type="InterPro" id="IPR039565">
    <property type="entry name" value="BamD-like"/>
</dbReference>
<gene>
    <name evidence="3" type="primary">bamD</name>
    <name evidence="3" type="ORF">D0433_11850</name>
</gene>
<evidence type="ECO:0000313" key="3">
    <source>
        <dbReference type="EMBL" id="RFM23351.1"/>
    </source>
</evidence>
<feature type="domain" description="Outer membrane lipoprotein BamD-like" evidence="2">
    <location>
        <begin position="197"/>
        <end position="254"/>
    </location>
</feature>
<dbReference type="PROSITE" id="PS51257">
    <property type="entry name" value="PROKAR_LIPOPROTEIN"/>
    <property type="match status" value="1"/>
</dbReference>
<comment type="caution">
    <text evidence="3">The sequence shown here is derived from an EMBL/GenBank/DDBJ whole genome shotgun (WGS) entry which is preliminary data.</text>
</comment>
<protein>
    <submittedName>
        <fullName evidence="3">Outer membrane protein assembly factor BamD</fullName>
    </submittedName>
</protein>
<dbReference type="Pfam" id="PF13525">
    <property type="entry name" value="YfiO"/>
    <property type="match status" value="2"/>
</dbReference>
<evidence type="ECO:0000313" key="4">
    <source>
        <dbReference type="Proteomes" id="UP000266389"/>
    </source>
</evidence>
<dbReference type="InterPro" id="IPR011990">
    <property type="entry name" value="TPR-like_helical_dom_sf"/>
</dbReference>
<dbReference type="EMBL" id="PHFL01000067">
    <property type="protein sequence ID" value="RFM23351.1"/>
    <property type="molecule type" value="Genomic_DNA"/>
</dbReference>
<accession>A0A395LY08</accession>
<feature type="domain" description="Outer membrane lipoprotein BamD-like" evidence="2">
    <location>
        <begin position="38"/>
        <end position="150"/>
    </location>
</feature>
<organism evidence="3 4">
    <name type="scientific">Candidatus Thermochlorobacter aerophilus</name>
    <dbReference type="NCBI Taxonomy" id="1868324"/>
    <lineage>
        <taxon>Bacteria</taxon>
        <taxon>Pseudomonadati</taxon>
        <taxon>Chlorobiota</taxon>
        <taxon>Chlorobiia</taxon>
        <taxon>Chlorobiales</taxon>
        <taxon>Candidatus Thermochlorobacteriaceae</taxon>
        <taxon>Candidatus Thermochlorobacter</taxon>
    </lineage>
</organism>
<proteinExistence type="predicted"/>
<keyword evidence="1" id="KW-0732">Signal</keyword>
<sequence length="303" mass="35130">MSAFFRIARAFFCLGAILAGVGCSTPRAVFDDSLRGRFEYAKSLYDQKDYYGAQLELNKLTYISRATEYEDDVQFYLAQSYFFYGQYLLAAEAYQTLLRNVPSSPYARIAFFQIAMCYYKLSPVHSLDQEYSRKAIAQFQSYIDTYPVPDSARLANEIRDLRLLASEATDSARRATYEALIARLYAQLGQLDTLRLAEEKIMECRNKLALKALDAAKQYIQLRAYRAATLYFDEVLTNYPDSPYYEEALLGKIETLIVRERWAEAENEIEKYEEKFPDKKYKVEGFKAFVKEQLLQSSQTIIK</sequence>
<evidence type="ECO:0000256" key="1">
    <source>
        <dbReference type="ARBA" id="ARBA00022729"/>
    </source>
</evidence>
<evidence type="ECO:0000259" key="2">
    <source>
        <dbReference type="Pfam" id="PF13525"/>
    </source>
</evidence>